<dbReference type="EC" id="2.3.1.30" evidence="3"/>
<accession>A0A8S0RR03</accession>
<dbReference type="InterPro" id="IPR053376">
    <property type="entry name" value="Serine_acetyltransferase"/>
</dbReference>
<dbReference type="FunFam" id="2.160.10.10:FF:000002">
    <property type="entry name" value="Serine acetyltransferase"/>
    <property type="match status" value="1"/>
</dbReference>
<protein>
    <recommendedName>
        <fullName evidence="3">serine O-acetyltransferase</fullName>
        <ecNumber evidence="3">2.3.1.30</ecNumber>
    </recommendedName>
</protein>
<name>A0A8S0RR03_OLEEU</name>
<dbReference type="OrthoDB" id="25818at2759"/>
<comment type="pathway">
    <text evidence="1">Amino-acid biosynthesis; L-cysteine biosynthesis; L-cysteine from L-serine: step 1/2.</text>
</comment>
<dbReference type="InterPro" id="IPR005881">
    <property type="entry name" value="Ser_O-AcTrfase"/>
</dbReference>
<comment type="caution">
    <text evidence="8">The sequence shown here is derived from an EMBL/GenBank/DDBJ whole genome shotgun (WGS) entry which is preliminary data.</text>
</comment>
<dbReference type="NCBIfam" id="TIGR01172">
    <property type="entry name" value="cysE"/>
    <property type="match status" value="1"/>
</dbReference>
<keyword evidence="5" id="KW-0808">Transferase</keyword>
<dbReference type="Pfam" id="PF00132">
    <property type="entry name" value="Hexapep"/>
    <property type="match status" value="1"/>
</dbReference>
<dbReference type="Pfam" id="PF06426">
    <property type="entry name" value="SATase_N"/>
    <property type="match status" value="1"/>
</dbReference>
<keyword evidence="4" id="KW-0028">Amino-acid biosynthesis</keyword>
<dbReference type="Proteomes" id="UP000594638">
    <property type="component" value="Unassembled WGS sequence"/>
</dbReference>
<dbReference type="InterPro" id="IPR045304">
    <property type="entry name" value="LbH_SAT"/>
</dbReference>
<dbReference type="SUPFAM" id="SSF51161">
    <property type="entry name" value="Trimeric LpxA-like enzymes"/>
    <property type="match status" value="1"/>
</dbReference>
<organism evidence="8 9">
    <name type="scientific">Olea europaea subsp. europaea</name>
    <dbReference type="NCBI Taxonomy" id="158383"/>
    <lineage>
        <taxon>Eukaryota</taxon>
        <taxon>Viridiplantae</taxon>
        <taxon>Streptophyta</taxon>
        <taxon>Embryophyta</taxon>
        <taxon>Tracheophyta</taxon>
        <taxon>Spermatophyta</taxon>
        <taxon>Magnoliopsida</taxon>
        <taxon>eudicotyledons</taxon>
        <taxon>Gunneridae</taxon>
        <taxon>Pentapetalae</taxon>
        <taxon>asterids</taxon>
        <taxon>lamiids</taxon>
        <taxon>Lamiales</taxon>
        <taxon>Oleaceae</taxon>
        <taxon>Oleeae</taxon>
        <taxon>Olea</taxon>
    </lineage>
</organism>
<evidence type="ECO:0000256" key="5">
    <source>
        <dbReference type="ARBA" id="ARBA00022679"/>
    </source>
</evidence>
<dbReference type="GO" id="GO:0006535">
    <property type="term" value="P:cysteine biosynthetic process from serine"/>
    <property type="evidence" value="ECO:0007669"/>
    <property type="project" value="InterPro"/>
</dbReference>
<dbReference type="Gene3D" id="2.160.10.10">
    <property type="entry name" value="Hexapeptide repeat proteins"/>
    <property type="match status" value="1"/>
</dbReference>
<evidence type="ECO:0000256" key="6">
    <source>
        <dbReference type="ARBA" id="ARBA00023315"/>
    </source>
</evidence>
<keyword evidence="6" id="KW-0012">Acyltransferase</keyword>
<evidence type="ECO:0000313" key="9">
    <source>
        <dbReference type="Proteomes" id="UP000594638"/>
    </source>
</evidence>
<dbReference type="GO" id="GO:0009001">
    <property type="term" value="F:serine O-acetyltransferase activity"/>
    <property type="evidence" value="ECO:0007669"/>
    <property type="project" value="UniProtKB-EC"/>
</dbReference>
<dbReference type="PROSITE" id="PS00101">
    <property type="entry name" value="HEXAPEP_TRANSFERASES"/>
    <property type="match status" value="1"/>
</dbReference>
<dbReference type="InterPro" id="IPR018357">
    <property type="entry name" value="Hexapep_transf_CS"/>
</dbReference>
<gene>
    <name evidence="8" type="ORF">OLEA9_A013398</name>
</gene>
<dbReference type="Gene3D" id="1.10.3130.10">
    <property type="entry name" value="serine acetyltransferase, domain 1"/>
    <property type="match status" value="1"/>
</dbReference>
<feature type="domain" description="Serine acetyltransferase N-terminal" evidence="7">
    <location>
        <begin position="131"/>
        <end position="235"/>
    </location>
</feature>
<dbReference type="SMART" id="SM00971">
    <property type="entry name" value="SATase_N"/>
    <property type="match status" value="1"/>
</dbReference>
<dbReference type="InterPro" id="IPR042122">
    <property type="entry name" value="Ser_AcTrfase_N_sf"/>
</dbReference>
<evidence type="ECO:0000256" key="1">
    <source>
        <dbReference type="ARBA" id="ARBA00004876"/>
    </source>
</evidence>
<dbReference type="InterPro" id="IPR010493">
    <property type="entry name" value="Ser_AcTrfase_N"/>
</dbReference>
<evidence type="ECO:0000256" key="2">
    <source>
        <dbReference type="ARBA" id="ARBA00007274"/>
    </source>
</evidence>
<dbReference type="EMBL" id="CACTIH010003692">
    <property type="protein sequence ID" value="CAA2982329.1"/>
    <property type="molecule type" value="Genomic_DNA"/>
</dbReference>
<sequence>MKALVLTGSTSPSPPLHSFLSTKSLLLSPLFSISTNFLGSPNLQKPFFPIRFSAVPMTTFARSPRTETPQTNPNRIEAENDAFNDYVRHCRAVTSDLVSCVPVSGEKSNTLCMRTVLDEIGGEEDEQEDNLWQQMKVEASSDIDQEPILFNYYFSSILSHDSMENALANHLSMKLGDSSLPSGTLYDLFVGLLTQDQEIMIAAKDDLRAVKERDPACISYVHCFLNFKGFLACQAHRLAHKLWSQGRKIIALLIQNRVSEVFTVDIHPGAKIGKGILLDHATGVVIGETAVIGNNVSILHNVTLGGTGKVSGDRHPKIGDGVLIGAGTCVLGNVRIEDGAKIGAGSVVLKQVPARTTAVGNPAKLIGGKENPIKLDSFPSFTMDHTSDISKWSDYVI</sequence>
<evidence type="ECO:0000259" key="7">
    <source>
        <dbReference type="SMART" id="SM00971"/>
    </source>
</evidence>
<keyword evidence="9" id="KW-1185">Reference proteome</keyword>
<dbReference type="GO" id="GO:0005737">
    <property type="term" value="C:cytoplasm"/>
    <property type="evidence" value="ECO:0007669"/>
    <property type="project" value="InterPro"/>
</dbReference>
<dbReference type="NCBIfam" id="NF041874">
    <property type="entry name" value="EPS_EpsC"/>
    <property type="match status" value="1"/>
</dbReference>
<comment type="similarity">
    <text evidence="2">Belongs to the transferase hexapeptide repeat family.</text>
</comment>
<dbReference type="InterPro" id="IPR011004">
    <property type="entry name" value="Trimer_LpxA-like_sf"/>
</dbReference>
<dbReference type="CDD" id="cd03354">
    <property type="entry name" value="LbH_SAT"/>
    <property type="match status" value="1"/>
</dbReference>
<proteinExistence type="inferred from homology"/>
<dbReference type="Pfam" id="PF14602">
    <property type="entry name" value="Hexapep_2"/>
    <property type="match status" value="1"/>
</dbReference>
<dbReference type="PANTHER" id="PTHR42811">
    <property type="entry name" value="SERINE ACETYLTRANSFERASE"/>
    <property type="match status" value="1"/>
</dbReference>
<evidence type="ECO:0000256" key="4">
    <source>
        <dbReference type="ARBA" id="ARBA00022605"/>
    </source>
</evidence>
<dbReference type="InterPro" id="IPR001451">
    <property type="entry name" value="Hexapep"/>
</dbReference>
<dbReference type="AlphaFoldDB" id="A0A8S0RR03"/>
<evidence type="ECO:0000256" key="3">
    <source>
        <dbReference type="ARBA" id="ARBA00013266"/>
    </source>
</evidence>
<dbReference type="Gramene" id="OE9A013398T1">
    <property type="protein sequence ID" value="OE9A013398C1"/>
    <property type="gene ID" value="OE9A013398"/>
</dbReference>
<evidence type="ECO:0000313" key="8">
    <source>
        <dbReference type="EMBL" id="CAA2982329.1"/>
    </source>
</evidence>
<reference evidence="8 9" key="1">
    <citation type="submission" date="2019-12" db="EMBL/GenBank/DDBJ databases">
        <authorList>
            <person name="Alioto T."/>
            <person name="Alioto T."/>
            <person name="Gomez Garrido J."/>
        </authorList>
    </citation>
    <scope>NUCLEOTIDE SEQUENCE [LARGE SCALE GENOMIC DNA]</scope>
</reference>